<keyword evidence="2" id="KW-1185">Reference proteome</keyword>
<comment type="caution">
    <text evidence="1">The sequence shown here is derived from an EMBL/GenBank/DDBJ whole genome shotgun (WGS) entry which is preliminary data.</text>
</comment>
<gene>
    <name evidence="1" type="ORF">LMH87_002339</name>
</gene>
<dbReference type="KEGG" id="amus:LMH87_002339"/>
<dbReference type="RefSeq" id="XP_056050778.1">
    <property type="nucleotide sequence ID" value="XM_056193775.1"/>
</dbReference>
<organism evidence="1 2">
    <name type="scientific">Akanthomyces muscarius</name>
    <name type="common">Entomopathogenic fungus</name>
    <name type="synonym">Lecanicillium muscarium</name>
    <dbReference type="NCBI Taxonomy" id="2231603"/>
    <lineage>
        <taxon>Eukaryota</taxon>
        <taxon>Fungi</taxon>
        <taxon>Dikarya</taxon>
        <taxon>Ascomycota</taxon>
        <taxon>Pezizomycotina</taxon>
        <taxon>Sordariomycetes</taxon>
        <taxon>Hypocreomycetidae</taxon>
        <taxon>Hypocreales</taxon>
        <taxon>Cordycipitaceae</taxon>
        <taxon>Akanthomyces</taxon>
    </lineage>
</organism>
<proteinExistence type="predicted"/>
<name>A0A9W8Q6W2_AKAMU</name>
<protein>
    <submittedName>
        <fullName evidence="1">Uncharacterized protein</fullName>
    </submittedName>
</protein>
<reference evidence="1" key="1">
    <citation type="journal article" date="2023" name="Access Microbiol">
        <title>De-novo genome assembly for Akanthomyces muscarius, a biocontrol agent of insect agricultural pests.</title>
        <authorList>
            <person name="Erdos Z."/>
            <person name="Studholme D.J."/>
            <person name="Raymond B."/>
            <person name="Sharma M."/>
        </authorList>
    </citation>
    <scope>NUCLEOTIDE SEQUENCE</scope>
    <source>
        <strain evidence="1">Ve6</strain>
    </source>
</reference>
<sequence>MSNQFNFEGNSLSILTSPRCRTLVPPFRYNVQSLQVADGAQCEIFQGLGCQNMLDVVAESNPQIDEGDQF</sequence>
<dbReference type="AlphaFoldDB" id="A0A9W8Q6W2"/>
<dbReference type="Proteomes" id="UP001144673">
    <property type="component" value="Chromosome 3"/>
</dbReference>
<dbReference type="GeneID" id="80889498"/>
<evidence type="ECO:0000313" key="2">
    <source>
        <dbReference type="Proteomes" id="UP001144673"/>
    </source>
</evidence>
<accession>A0A9W8Q6W2</accession>
<dbReference type="EMBL" id="JAJHUN010000010">
    <property type="protein sequence ID" value="KAJ4147837.1"/>
    <property type="molecule type" value="Genomic_DNA"/>
</dbReference>
<evidence type="ECO:0000313" key="1">
    <source>
        <dbReference type="EMBL" id="KAJ4147837.1"/>
    </source>
</evidence>